<keyword evidence="1" id="KW-0812">Transmembrane</keyword>
<evidence type="ECO:0000256" key="1">
    <source>
        <dbReference type="SAM" id="Phobius"/>
    </source>
</evidence>
<keyword evidence="1" id="KW-0472">Membrane</keyword>
<organism evidence="2 3">
    <name type="scientific">Sphingobacterium thalpophilum</name>
    <dbReference type="NCBI Taxonomy" id="259"/>
    <lineage>
        <taxon>Bacteria</taxon>
        <taxon>Pseudomonadati</taxon>
        <taxon>Bacteroidota</taxon>
        <taxon>Sphingobacteriia</taxon>
        <taxon>Sphingobacteriales</taxon>
        <taxon>Sphingobacteriaceae</taxon>
        <taxon>Sphingobacterium</taxon>
    </lineage>
</organism>
<sequence length="63" mass="7209">MSRHGYPDKTFGMFVNSDSLVRIITIRGTKPKNAYPYEGGSGAEMILQILFAKYFSFFLYLYG</sequence>
<proteinExistence type="predicted"/>
<dbReference type="KEGG" id="stha:NCTC11429_01373"/>
<evidence type="ECO:0000313" key="2">
    <source>
        <dbReference type="EMBL" id="VTR34683.1"/>
    </source>
</evidence>
<keyword evidence="1" id="KW-1133">Transmembrane helix</keyword>
<dbReference type="AlphaFoldDB" id="A0A4U9UNQ9"/>
<evidence type="ECO:0000313" key="3">
    <source>
        <dbReference type="Proteomes" id="UP000308196"/>
    </source>
</evidence>
<dbReference type="EMBL" id="LR590484">
    <property type="protein sequence ID" value="VTR34683.1"/>
    <property type="molecule type" value="Genomic_DNA"/>
</dbReference>
<gene>
    <name evidence="2" type="ORF">NCTC11429_01373</name>
</gene>
<accession>A0A4U9UNQ9</accession>
<name>A0A4U9UNQ9_9SPHI</name>
<feature type="transmembrane region" description="Helical" evidence="1">
    <location>
        <begin position="45"/>
        <end position="62"/>
    </location>
</feature>
<protein>
    <submittedName>
        <fullName evidence="2">Uncharacterized protein</fullName>
    </submittedName>
</protein>
<reference evidence="2 3" key="1">
    <citation type="submission" date="2019-05" db="EMBL/GenBank/DDBJ databases">
        <authorList>
            <consortium name="Pathogen Informatics"/>
        </authorList>
    </citation>
    <scope>NUCLEOTIDE SEQUENCE [LARGE SCALE GENOMIC DNA]</scope>
    <source>
        <strain evidence="2 3">NCTC11429</strain>
    </source>
</reference>
<dbReference type="Proteomes" id="UP000308196">
    <property type="component" value="Chromosome"/>
</dbReference>